<feature type="chain" id="PRO_5042811054" evidence="2">
    <location>
        <begin position="26"/>
        <end position="66"/>
    </location>
</feature>
<name>A0AAP5ICW1_9CYAN</name>
<dbReference type="Proteomes" id="UP000667802">
    <property type="component" value="Unassembled WGS sequence"/>
</dbReference>
<evidence type="ECO:0000256" key="2">
    <source>
        <dbReference type="SAM" id="SignalP"/>
    </source>
</evidence>
<dbReference type="EMBL" id="JAALHA020000020">
    <property type="protein sequence ID" value="MDR9898889.1"/>
    <property type="molecule type" value="Genomic_DNA"/>
</dbReference>
<dbReference type="NCBIfam" id="NF047413">
    <property type="entry name" value="heterocyst_PatX"/>
    <property type="match status" value="1"/>
</dbReference>
<gene>
    <name evidence="3" type="ORF">G7B40_030675</name>
</gene>
<reference evidence="4" key="1">
    <citation type="journal article" date="2021" name="Science">
        <title>Hunting the eagle killer: A cyanobacterial neurotoxin causes vacuolar myelinopathy.</title>
        <authorList>
            <person name="Breinlinger S."/>
            <person name="Phillips T.J."/>
            <person name="Haram B.N."/>
            <person name="Mares J."/>
            <person name="Martinez Yerena J.A."/>
            <person name="Hrouzek P."/>
            <person name="Sobotka R."/>
            <person name="Henderson W.M."/>
            <person name="Schmieder P."/>
            <person name="Williams S.M."/>
            <person name="Lauderdale J.D."/>
            <person name="Wilde H.D."/>
            <person name="Gerrin W."/>
            <person name="Kust A."/>
            <person name="Washington J.W."/>
            <person name="Wagner C."/>
            <person name="Geier B."/>
            <person name="Liebeke M."/>
            <person name="Enke H."/>
            <person name="Niedermeyer T.H.J."/>
            <person name="Wilde S.B."/>
        </authorList>
    </citation>
    <scope>NUCLEOTIDE SEQUENCE [LARGE SCALE GENOMIC DNA]</scope>
    <source>
        <strain evidence="4">Thurmond2011</strain>
    </source>
</reference>
<evidence type="ECO:0000256" key="1">
    <source>
        <dbReference type="SAM" id="MobiDB-lite"/>
    </source>
</evidence>
<feature type="region of interest" description="Disordered" evidence="1">
    <location>
        <begin position="30"/>
        <end position="66"/>
    </location>
</feature>
<dbReference type="RefSeq" id="WP_310834239.1">
    <property type="nucleotide sequence ID" value="NZ_JAALHA020000020.1"/>
</dbReference>
<keyword evidence="4" id="KW-1185">Reference proteome</keyword>
<protein>
    <submittedName>
        <fullName evidence="3">Uncharacterized protein</fullName>
    </submittedName>
</protein>
<sequence length="66" mass="7119">MRAKISLFVTGLLLSLLVCDYQVIASNVTSTSTSSSQQLLSAKAKKTKKQPTPYRGSGRRGEDGMI</sequence>
<accession>A0AAP5ICW1</accession>
<keyword evidence="2" id="KW-0732">Signal</keyword>
<evidence type="ECO:0000313" key="3">
    <source>
        <dbReference type="EMBL" id="MDR9898889.1"/>
    </source>
</evidence>
<comment type="caution">
    <text evidence="3">The sequence shown here is derived from an EMBL/GenBank/DDBJ whole genome shotgun (WGS) entry which is preliminary data.</text>
</comment>
<feature type="compositionally biased region" description="Low complexity" evidence="1">
    <location>
        <begin position="30"/>
        <end position="42"/>
    </location>
</feature>
<proteinExistence type="predicted"/>
<dbReference type="InterPro" id="IPR058097">
    <property type="entry name" value="PatX"/>
</dbReference>
<dbReference type="AlphaFoldDB" id="A0AAP5ICW1"/>
<feature type="signal peptide" evidence="2">
    <location>
        <begin position="1"/>
        <end position="25"/>
    </location>
</feature>
<organism evidence="3 4">
    <name type="scientific">Aetokthonos hydrillicola Thurmond2011</name>
    <dbReference type="NCBI Taxonomy" id="2712845"/>
    <lineage>
        <taxon>Bacteria</taxon>
        <taxon>Bacillati</taxon>
        <taxon>Cyanobacteriota</taxon>
        <taxon>Cyanophyceae</taxon>
        <taxon>Nostocales</taxon>
        <taxon>Hapalosiphonaceae</taxon>
        <taxon>Aetokthonos</taxon>
    </lineage>
</organism>
<evidence type="ECO:0000313" key="4">
    <source>
        <dbReference type="Proteomes" id="UP000667802"/>
    </source>
</evidence>